<feature type="transmembrane region" description="Helical" evidence="1">
    <location>
        <begin position="982"/>
        <end position="1008"/>
    </location>
</feature>
<dbReference type="EMBL" id="QEXV01000006">
    <property type="protein sequence ID" value="PWE16594.1"/>
    <property type="molecule type" value="Genomic_DNA"/>
</dbReference>
<organism evidence="2 3">
    <name type="scientific">Marinicauda salina</name>
    <dbReference type="NCBI Taxonomy" id="2135793"/>
    <lineage>
        <taxon>Bacteria</taxon>
        <taxon>Pseudomonadati</taxon>
        <taxon>Pseudomonadota</taxon>
        <taxon>Alphaproteobacteria</taxon>
        <taxon>Maricaulales</taxon>
        <taxon>Maricaulaceae</taxon>
        <taxon>Marinicauda</taxon>
    </lineage>
</organism>
<dbReference type="PANTHER" id="PTHR32063:SF14">
    <property type="entry name" value="BLL4319 PROTEIN"/>
    <property type="match status" value="1"/>
</dbReference>
<feature type="transmembrane region" description="Helical" evidence="1">
    <location>
        <begin position="951"/>
        <end position="970"/>
    </location>
</feature>
<dbReference type="Gene3D" id="1.20.1640.10">
    <property type="entry name" value="Multidrug efflux transporter AcrB transmembrane domain"/>
    <property type="match status" value="2"/>
</dbReference>
<proteinExistence type="predicted"/>
<protein>
    <submittedName>
        <fullName evidence="2">Multidrug transporter AcrB</fullName>
    </submittedName>
</protein>
<accession>A0A2U2BRF6</accession>
<dbReference type="Proteomes" id="UP000245168">
    <property type="component" value="Unassembled WGS sequence"/>
</dbReference>
<dbReference type="FunFam" id="3.30.70.1430:FF:000001">
    <property type="entry name" value="Efflux pump membrane transporter"/>
    <property type="match status" value="1"/>
</dbReference>
<feature type="transmembrane region" description="Helical" evidence="1">
    <location>
        <begin position="852"/>
        <end position="872"/>
    </location>
</feature>
<feature type="transmembrane region" description="Helical" evidence="1">
    <location>
        <begin position="524"/>
        <end position="543"/>
    </location>
</feature>
<dbReference type="Pfam" id="PF00873">
    <property type="entry name" value="ACR_tran"/>
    <property type="match status" value="1"/>
</dbReference>
<dbReference type="PRINTS" id="PR00702">
    <property type="entry name" value="ACRIFLAVINRP"/>
</dbReference>
<dbReference type="AlphaFoldDB" id="A0A2U2BRF6"/>
<feature type="transmembrane region" description="Helical" evidence="1">
    <location>
        <begin position="12"/>
        <end position="29"/>
    </location>
</feature>
<feature type="transmembrane region" description="Helical" evidence="1">
    <location>
        <begin position="879"/>
        <end position="899"/>
    </location>
</feature>
<dbReference type="OrthoDB" id="174266at2"/>
<dbReference type="InterPro" id="IPR001036">
    <property type="entry name" value="Acrflvin-R"/>
</dbReference>
<dbReference type="RefSeq" id="WP_109253748.1">
    <property type="nucleotide sequence ID" value="NZ_QEXV01000006.1"/>
</dbReference>
<feature type="transmembrane region" description="Helical" evidence="1">
    <location>
        <begin position="334"/>
        <end position="353"/>
    </location>
</feature>
<keyword evidence="3" id="KW-1185">Reference proteome</keyword>
<dbReference type="Gene3D" id="3.30.2090.10">
    <property type="entry name" value="Multidrug efflux transporter AcrB TolC docking domain, DN and DC subdomains"/>
    <property type="match status" value="2"/>
</dbReference>
<dbReference type="Gene3D" id="3.30.70.1440">
    <property type="entry name" value="Multidrug efflux transporter AcrB pore domain"/>
    <property type="match status" value="1"/>
</dbReference>
<dbReference type="Gene3D" id="3.30.70.1430">
    <property type="entry name" value="Multidrug efflux transporter AcrB pore domain"/>
    <property type="match status" value="2"/>
</dbReference>
<dbReference type="InterPro" id="IPR027463">
    <property type="entry name" value="AcrB_DN_DC_subdom"/>
</dbReference>
<dbReference type="Gene3D" id="3.30.70.1320">
    <property type="entry name" value="Multidrug efflux transporter AcrB pore domain like"/>
    <property type="match status" value="1"/>
</dbReference>
<feature type="transmembrane region" description="Helical" evidence="1">
    <location>
        <begin position="431"/>
        <end position="451"/>
    </location>
</feature>
<evidence type="ECO:0000313" key="3">
    <source>
        <dbReference type="Proteomes" id="UP000245168"/>
    </source>
</evidence>
<feature type="transmembrane region" description="Helical" evidence="1">
    <location>
        <begin position="905"/>
        <end position="930"/>
    </location>
</feature>
<keyword evidence="1" id="KW-0812">Transmembrane</keyword>
<dbReference type="SUPFAM" id="SSF82866">
    <property type="entry name" value="Multidrug efflux transporter AcrB transmembrane domain"/>
    <property type="match status" value="2"/>
</dbReference>
<evidence type="ECO:0000256" key="1">
    <source>
        <dbReference type="SAM" id="Phobius"/>
    </source>
</evidence>
<keyword evidence="1" id="KW-0472">Membrane</keyword>
<keyword evidence="1" id="KW-1133">Transmembrane helix</keyword>
<feature type="transmembrane region" description="Helical" evidence="1">
    <location>
        <begin position="463"/>
        <end position="481"/>
    </location>
</feature>
<feature type="transmembrane region" description="Helical" evidence="1">
    <location>
        <begin position="386"/>
        <end position="410"/>
    </location>
</feature>
<evidence type="ECO:0000313" key="2">
    <source>
        <dbReference type="EMBL" id="PWE16594.1"/>
    </source>
</evidence>
<dbReference type="GO" id="GO:0042910">
    <property type="term" value="F:xenobiotic transmembrane transporter activity"/>
    <property type="evidence" value="ECO:0007669"/>
    <property type="project" value="TreeGrafter"/>
</dbReference>
<feature type="transmembrane region" description="Helical" evidence="1">
    <location>
        <begin position="360"/>
        <end position="380"/>
    </location>
</feature>
<gene>
    <name evidence="2" type="ORF">DDZ18_12570</name>
</gene>
<comment type="caution">
    <text evidence="2">The sequence shown here is derived from an EMBL/GenBank/DDBJ whole genome shotgun (WGS) entry which is preliminary data.</text>
</comment>
<dbReference type="GO" id="GO:0005886">
    <property type="term" value="C:plasma membrane"/>
    <property type="evidence" value="ECO:0007669"/>
    <property type="project" value="TreeGrafter"/>
</dbReference>
<dbReference type="SUPFAM" id="SSF82714">
    <property type="entry name" value="Multidrug efflux transporter AcrB TolC docking domain, DN and DC subdomains"/>
    <property type="match status" value="2"/>
</dbReference>
<name>A0A2U2BRF6_9PROT</name>
<reference evidence="3" key="1">
    <citation type="submission" date="2018-05" db="EMBL/GenBank/DDBJ databases">
        <authorList>
            <person name="Liu B.-T."/>
        </authorList>
    </citation>
    <scope>NUCLEOTIDE SEQUENCE [LARGE SCALE GENOMIC DNA]</scope>
    <source>
        <strain evidence="3">WD6-1</strain>
    </source>
</reference>
<dbReference type="PANTHER" id="PTHR32063">
    <property type="match status" value="1"/>
</dbReference>
<sequence>MTLSDVAVRRPILAFVFSALIVVFGVLALQQLPLRELPDVDQPIVSVSANFPGANAEVVENRVTQVIEDRLSGIDGVDTITSSSRDGESRVTITFNLGRNIEAAANDVRDAVSRTRDALPQDVQDVEVRKQDSDARPFLWYMLVSDRMTSEELSDYADRFIIDRFTVLEGVARVRIGGERRYAMRIWLDPRAMAARNMTVADIESALRAENVEVPGGSVETEDTNLVVRVERLFSDPGEFARLPIRTAEDGHVVRLGELADVELAAEEPRNLFRGNGRNMVGIGFVRQSRSNAVDVADRIHAEVERVRTQLPEGMEMVAGSDDTIFIKESIREVWRTLAIAAVFVLAVIYLFLGSFRAAIVPAAVVPVCLIGVFAVLSLFGFSINILTLLGLVLAIGLVVDDSIVVLENIQRRVDMGEPAMLASLRGGRQVFFAVVATTATLVAVFVPLIFLPGFIGRIFTELAVTITGAVVLSSLVALTLSPMMASKLLEASSEHRGPARWVDNVVQRARSAYRDSLEIAMRGPLLIVPVVVVALGGSAFLFTQLPGELTPPEDRGGFFGFFSGPEGASHEYMAEQALEIEDVVMDYVEAGELRRALVITPGWGGGFNSGFVIGSMVDWDDRRDGREIVNEINGRFGQLTGVRAFASMRSSLGGGGGGDDIQIVLQGPEYEALNQEAERLLAAIRSEAPFMLRPRKDYEPTSPRLIVDIDRERAAALGVSVSEIGRTLQTHLGSRRVGQFIDRGESYNVIMENRREARSSQNDLEWLYVRAGSGELIPLSNLVDLREVGEAAERSRVDRQRSVSVSATLAEGATLGDAIAFLDAWAQENLPPSIGTTYLGGAKEFLESNNAIYFAFAMALLIVFLVLAAQFESFIQPLVIMLTVPLAVAGGLFGLYMAGSSLNIYSQIGLVILIGLAAKNGILIVEFANQLREQGRDVRTATLEAAETRFRPILMTGLSTAIGALPLVLAAGPGSESRITIGVVIFTGVLVATLFTLFVVPVAYAVFGRFTKTPNWVSRQLAEQADARGDRAVEVPAE</sequence>
<dbReference type="SUPFAM" id="SSF82693">
    <property type="entry name" value="Multidrug efflux transporter AcrB pore domain, PN1, PN2, PC1 and PC2 subdomains"/>
    <property type="match status" value="3"/>
</dbReference>